<protein>
    <recommendedName>
        <fullName evidence="7">DUF2179 domain-containing protein</fullName>
    </recommendedName>
</protein>
<reference evidence="8 9" key="1">
    <citation type="journal article" date="2015" name="Genome Announc.">
        <title>Expanding the biotechnology potential of lactobacilli through comparative genomics of 213 strains and associated genera.</title>
        <authorList>
            <person name="Sun Z."/>
            <person name="Harris H.M."/>
            <person name="McCann A."/>
            <person name="Guo C."/>
            <person name="Argimon S."/>
            <person name="Zhang W."/>
            <person name="Yang X."/>
            <person name="Jeffery I.B."/>
            <person name="Cooney J.C."/>
            <person name="Kagawa T.F."/>
            <person name="Liu W."/>
            <person name="Song Y."/>
            <person name="Salvetti E."/>
            <person name="Wrobel A."/>
            <person name="Rasinkangas P."/>
            <person name="Parkhill J."/>
            <person name="Rea M.C."/>
            <person name="O'Sullivan O."/>
            <person name="Ritari J."/>
            <person name="Douillard F.P."/>
            <person name="Paul Ross R."/>
            <person name="Yang R."/>
            <person name="Briner A.E."/>
            <person name="Felis G.E."/>
            <person name="de Vos W.M."/>
            <person name="Barrangou R."/>
            <person name="Klaenhammer T.R."/>
            <person name="Caufield P.W."/>
            <person name="Cui Y."/>
            <person name="Zhang H."/>
            <person name="O'Toole P.W."/>
        </authorList>
    </citation>
    <scope>NUCLEOTIDE SEQUENCE [LARGE SCALE GENOMIC DNA]</scope>
    <source>
        <strain evidence="8 9">DSM 19909</strain>
    </source>
</reference>
<evidence type="ECO:0000256" key="3">
    <source>
        <dbReference type="ARBA" id="ARBA00022692"/>
    </source>
</evidence>
<evidence type="ECO:0000259" key="7">
    <source>
        <dbReference type="Pfam" id="PF10035"/>
    </source>
</evidence>
<dbReference type="PANTHER" id="PTHR33545">
    <property type="entry name" value="UPF0750 MEMBRANE PROTEIN YITT-RELATED"/>
    <property type="match status" value="1"/>
</dbReference>
<evidence type="ECO:0000256" key="4">
    <source>
        <dbReference type="ARBA" id="ARBA00022989"/>
    </source>
</evidence>
<accession>A0A0R1LQS9</accession>
<dbReference type="AlphaFoldDB" id="A0A0R1LQS9"/>
<evidence type="ECO:0000256" key="6">
    <source>
        <dbReference type="SAM" id="Phobius"/>
    </source>
</evidence>
<dbReference type="CDD" id="cd16380">
    <property type="entry name" value="YitT_C"/>
    <property type="match status" value="1"/>
</dbReference>
<keyword evidence="4 6" id="KW-1133">Transmembrane helix</keyword>
<feature type="transmembrane region" description="Helical" evidence="6">
    <location>
        <begin position="185"/>
        <end position="202"/>
    </location>
</feature>
<dbReference type="EMBL" id="AZEE01000028">
    <property type="protein sequence ID" value="KRK98109.1"/>
    <property type="molecule type" value="Genomic_DNA"/>
</dbReference>
<dbReference type="Gene3D" id="3.30.70.120">
    <property type="match status" value="1"/>
</dbReference>
<feature type="transmembrane region" description="Helical" evidence="6">
    <location>
        <begin position="157"/>
        <end position="179"/>
    </location>
</feature>
<keyword evidence="9" id="KW-1185">Reference proteome</keyword>
<comment type="subcellular location">
    <subcellularLocation>
        <location evidence="1">Cell membrane</location>
        <topology evidence="1">Multi-pass membrane protein</topology>
    </subcellularLocation>
</comment>
<dbReference type="InterPro" id="IPR051461">
    <property type="entry name" value="UPF0750_membrane"/>
</dbReference>
<comment type="caution">
    <text evidence="8">The sequence shown here is derived from an EMBL/GenBank/DDBJ whole genome shotgun (WGS) entry which is preliminary data.</text>
</comment>
<feature type="transmembrane region" description="Helical" evidence="6">
    <location>
        <begin position="60"/>
        <end position="79"/>
    </location>
</feature>
<evidence type="ECO:0000256" key="1">
    <source>
        <dbReference type="ARBA" id="ARBA00004651"/>
    </source>
</evidence>
<name>A0A0R1LQS9_9LACO</name>
<organism evidence="8 9">
    <name type="scientific">Secundilactobacillus odoratitofui DSM 19909 = JCM 15043</name>
    <dbReference type="NCBI Taxonomy" id="1423776"/>
    <lineage>
        <taxon>Bacteria</taxon>
        <taxon>Bacillati</taxon>
        <taxon>Bacillota</taxon>
        <taxon>Bacilli</taxon>
        <taxon>Lactobacillales</taxon>
        <taxon>Lactobacillaceae</taxon>
        <taxon>Secundilactobacillus</taxon>
    </lineage>
</organism>
<dbReference type="InterPro" id="IPR003740">
    <property type="entry name" value="YitT"/>
</dbReference>
<dbReference type="PIRSF" id="PIRSF006483">
    <property type="entry name" value="Membrane_protein_YitT"/>
    <property type="match status" value="1"/>
</dbReference>
<feature type="transmembrane region" description="Helical" evidence="6">
    <location>
        <begin position="117"/>
        <end position="136"/>
    </location>
</feature>
<feature type="transmembrane region" description="Helical" evidence="6">
    <location>
        <begin position="86"/>
        <end position="105"/>
    </location>
</feature>
<feature type="domain" description="DUF2179" evidence="7">
    <location>
        <begin position="231"/>
        <end position="285"/>
    </location>
</feature>
<gene>
    <name evidence="8" type="ORF">FD04_GL001087</name>
</gene>
<evidence type="ECO:0000256" key="2">
    <source>
        <dbReference type="ARBA" id="ARBA00022475"/>
    </source>
</evidence>
<proteinExistence type="predicted"/>
<dbReference type="InterPro" id="IPR015867">
    <property type="entry name" value="N-reg_PII/ATP_PRibTrfase_C"/>
</dbReference>
<evidence type="ECO:0000256" key="5">
    <source>
        <dbReference type="ARBA" id="ARBA00023136"/>
    </source>
</evidence>
<keyword evidence="5 6" id="KW-0472">Membrane</keyword>
<sequence length="303" mass="33741">MEGGIKVTTKKEEQVRVLDLFMITIGCATYAFALVMFNIANQLADGGISGVTLILRALFHIDPAYSTIIINIPLIWIGYRFLGRRAIIYTLYGTVMLSAFLWIWQRVPMAIDLHHDLFLSAMAAGITGGAGSGLLYRFGGTTGGTDIIARIFERFRGVPMGQTLLWLDIVVLFASLIYIDIRHMAYTLLCAYVFSRLVNFILSGTYAAKGVLIVSTETQAIVDEVMTEMQRGVSILHGEGGYSHQDRPVLYIVVSPSELHDLQMIVSELDQSAFMTIFDVNEAIGEGFTYERPSRNSFFKHAR</sequence>
<keyword evidence="3 6" id="KW-0812">Transmembrane</keyword>
<evidence type="ECO:0000313" key="8">
    <source>
        <dbReference type="EMBL" id="KRK98109.1"/>
    </source>
</evidence>
<feature type="transmembrane region" description="Helical" evidence="6">
    <location>
        <begin position="20"/>
        <end position="40"/>
    </location>
</feature>
<evidence type="ECO:0000313" key="9">
    <source>
        <dbReference type="Proteomes" id="UP000051160"/>
    </source>
</evidence>
<dbReference type="Pfam" id="PF10035">
    <property type="entry name" value="DUF2179"/>
    <property type="match status" value="1"/>
</dbReference>
<dbReference type="PATRIC" id="fig|1423776.4.peg.1098"/>
<dbReference type="Pfam" id="PF02588">
    <property type="entry name" value="YitT_membrane"/>
    <property type="match status" value="1"/>
</dbReference>
<dbReference type="PANTHER" id="PTHR33545:SF10">
    <property type="entry name" value="UPF0750 MEMBRANE PROTEIN YPJC"/>
    <property type="match status" value="1"/>
</dbReference>
<keyword evidence="2" id="KW-1003">Cell membrane</keyword>
<dbReference type="Proteomes" id="UP000051160">
    <property type="component" value="Unassembled WGS sequence"/>
</dbReference>
<dbReference type="InterPro" id="IPR019264">
    <property type="entry name" value="DUF2179"/>
</dbReference>
<dbReference type="GO" id="GO:0005886">
    <property type="term" value="C:plasma membrane"/>
    <property type="evidence" value="ECO:0007669"/>
    <property type="project" value="UniProtKB-SubCell"/>
</dbReference>
<dbReference type="STRING" id="1423776.FD04_GL001087"/>